<dbReference type="EMBL" id="CAMXCT020003968">
    <property type="protein sequence ID" value="CAL1160463.1"/>
    <property type="molecule type" value="Genomic_DNA"/>
</dbReference>
<dbReference type="Proteomes" id="UP001152797">
    <property type="component" value="Unassembled WGS sequence"/>
</dbReference>
<protein>
    <submittedName>
        <fullName evidence="1">Uncharacterized protein</fullName>
    </submittedName>
</protein>
<dbReference type="OrthoDB" id="10596886at2759"/>
<proteinExistence type="predicted"/>
<accession>A0A9P1DC16</accession>
<organism evidence="1">
    <name type="scientific">Cladocopium goreaui</name>
    <dbReference type="NCBI Taxonomy" id="2562237"/>
    <lineage>
        <taxon>Eukaryota</taxon>
        <taxon>Sar</taxon>
        <taxon>Alveolata</taxon>
        <taxon>Dinophyceae</taxon>
        <taxon>Suessiales</taxon>
        <taxon>Symbiodiniaceae</taxon>
        <taxon>Cladocopium</taxon>
    </lineage>
</organism>
<dbReference type="EMBL" id="CAMXCT030003968">
    <property type="protein sequence ID" value="CAL4794400.1"/>
    <property type="molecule type" value="Genomic_DNA"/>
</dbReference>
<dbReference type="EMBL" id="CAMXCT010003968">
    <property type="protein sequence ID" value="CAI4007088.1"/>
    <property type="molecule type" value="Genomic_DNA"/>
</dbReference>
<evidence type="ECO:0000313" key="2">
    <source>
        <dbReference type="EMBL" id="CAL1160463.1"/>
    </source>
</evidence>
<reference evidence="1" key="1">
    <citation type="submission" date="2022-10" db="EMBL/GenBank/DDBJ databases">
        <authorList>
            <person name="Chen Y."/>
            <person name="Dougan E. K."/>
            <person name="Chan C."/>
            <person name="Rhodes N."/>
            <person name="Thang M."/>
        </authorList>
    </citation>
    <scope>NUCLEOTIDE SEQUENCE</scope>
</reference>
<sequence>MVPRPRRPPKSVRHLTSQDFVRNGRVVRYPPDTQLEPLWQVLQTEGQLAVPGEGAASLCLVSGLSAGLLTIDGKTQAAKLVDISAADVLCFSQRARPEVVPTSDGTSVLSIWTAPGASHRMRSFKLHREEMVVVGEEASLLVLYGISGSCSAYFPRLMKLGQQMCLCPDCRADGGGDGFKLREGEVLLMTPAEGIAVVAVEGPAQVVAISIWTRAPSGARL</sequence>
<keyword evidence="3" id="KW-1185">Reference proteome</keyword>
<name>A0A9P1DC16_9DINO</name>
<evidence type="ECO:0000313" key="3">
    <source>
        <dbReference type="Proteomes" id="UP001152797"/>
    </source>
</evidence>
<reference evidence="2" key="2">
    <citation type="submission" date="2024-04" db="EMBL/GenBank/DDBJ databases">
        <authorList>
            <person name="Chen Y."/>
            <person name="Shah S."/>
            <person name="Dougan E. K."/>
            <person name="Thang M."/>
            <person name="Chan C."/>
        </authorList>
    </citation>
    <scope>NUCLEOTIDE SEQUENCE [LARGE SCALE GENOMIC DNA]</scope>
</reference>
<dbReference type="AlphaFoldDB" id="A0A9P1DC16"/>
<comment type="caution">
    <text evidence="1">The sequence shown here is derived from an EMBL/GenBank/DDBJ whole genome shotgun (WGS) entry which is preliminary data.</text>
</comment>
<evidence type="ECO:0000313" key="1">
    <source>
        <dbReference type="EMBL" id="CAI4007088.1"/>
    </source>
</evidence>
<gene>
    <name evidence="1" type="ORF">C1SCF055_LOCUS32668</name>
</gene>